<evidence type="ECO:0000256" key="1">
    <source>
        <dbReference type="ARBA" id="ARBA00010923"/>
    </source>
</evidence>
<name>A0A1E8EX31_9CLOT</name>
<proteinExistence type="inferred from homology"/>
<dbReference type="CDD" id="cd17518">
    <property type="entry name" value="RMtype1_S_Asp27244ORF1181P-TRD1-CR1_like"/>
    <property type="match status" value="1"/>
</dbReference>
<dbReference type="PANTHER" id="PTHR30408:SF12">
    <property type="entry name" value="TYPE I RESTRICTION ENZYME MJAVIII SPECIFICITY SUBUNIT"/>
    <property type="match status" value="1"/>
</dbReference>
<dbReference type="EMBL" id="LZFO01000029">
    <property type="protein sequence ID" value="OFI05352.1"/>
    <property type="molecule type" value="Genomic_DNA"/>
</dbReference>
<dbReference type="Pfam" id="PF01420">
    <property type="entry name" value="Methylase_S"/>
    <property type="match status" value="2"/>
</dbReference>
<dbReference type="Gene3D" id="3.90.220.20">
    <property type="entry name" value="DNA methylase specificity domains"/>
    <property type="match status" value="2"/>
</dbReference>
<gene>
    <name evidence="5" type="ORF">CLOACE_18000</name>
</gene>
<dbReference type="OrthoDB" id="9795776at2"/>
<evidence type="ECO:0000256" key="2">
    <source>
        <dbReference type="ARBA" id="ARBA00022747"/>
    </source>
</evidence>
<evidence type="ECO:0000259" key="4">
    <source>
        <dbReference type="Pfam" id="PF01420"/>
    </source>
</evidence>
<evidence type="ECO:0000256" key="3">
    <source>
        <dbReference type="ARBA" id="ARBA00023125"/>
    </source>
</evidence>
<comment type="similarity">
    <text evidence="1">Belongs to the type-I restriction system S methylase family.</text>
</comment>
<evidence type="ECO:0000313" key="5">
    <source>
        <dbReference type="EMBL" id="OFI05352.1"/>
    </source>
</evidence>
<dbReference type="PATRIC" id="fig|1121290.3.peg.1792"/>
<dbReference type="STRING" id="1121290.CLAOCE_18000"/>
<dbReference type="InterPro" id="IPR052021">
    <property type="entry name" value="Type-I_RS_S_subunit"/>
</dbReference>
<protein>
    <submittedName>
        <fullName evidence="5">EcoKI restriction-modification system protein HsdS</fullName>
    </submittedName>
</protein>
<feature type="domain" description="Type I restriction modification DNA specificity" evidence="4">
    <location>
        <begin position="254"/>
        <end position="430"/>
    </location>
</feature>
<dbReference type="InterPro" id="IPR000055">
    <property type="entry name" value="Restrct_endonuc_typeI_TRD"/>
</dbReference>
<dbReference type="REBASE" id="170994">
    <property type="entry name" value="S.Cac10703ORF17990P"/>
</dbReference>
<keyword evidence="2" id="KW-0680">Restriction system</keyword>
<organism evidence="5 6">
    <name type="scientific">Clostridium acetireducens DSM 10703</name>
    <dbReference type="NCBI Taxonomy" id="1121290"/>
    <lineage>
        <taxon>Bacteria</taxon>
        <taxon>Bacillati</taxon>
        <taxon>Bacillota</taxon>
        <taxon>Clostridia</taxon>
        <taxon>Eubacteriales</taxon>
        <taxon>Clostridiaceae</taxon>
        <taxon>Clostridium</taxon>
    </lineage>
</organism>
<dbReference type="RefSeq" id="WP_084027601.1">
    <property type="nucleotide sequence ID" value="NZ_LZFO01000029.1"/>
</dbReference>
<dbReference type="SUPFAM" id="SSF116734">
    <property type="entry name" value="DNA methylase specificity domain"/>
    <property type="match status" value="2"/>
</dbReference>
<feature type="domain" description="Type I restriction modification DNA specificity" evidence="4">
    <location>
        <begin position="23"/>
        <end position="205"/>
    </location>
</feature>
<dbReference type="InterPro" id="IPR044946">
    <property type="entry name" value="Restrct_endonuc_typeI_TRD_sf"/>
</dbReference>
<dbReference type="GO" id="GO:0009307">
    <property type="term" value="P:DNA restriction-modification system"/>
    <property type="evidence" value="ECO:0007669"/>
    <property type="project" value="UniProtKB-KW"/>
</dbReference>
<dbReference type="PANTHER" id="PTHR30408">
    <property type="entry name" value="TYPE-1 RESTRICTION ENZYME ECOKI SPECIFICITY PROTEIN"/>
    <property type="match status" value="1"/>
</dbReference>
<reference evidence="5 6" key="1">
    <citation type="submission" date="2016-06" db="EMBL/GenBank/DDBJ databases">
        <title>Genome sequence of Clostridium acetireducens DSM 10703.</title>
        <authorList>
            <person name="Poehlein A."/>
            <person name="Fluechter S."/>
            <person name="Duerre P."/>
            <person name="Daniel R."/>
        </authorList>
    </citation>
    <scope>NUCLEOTIDE SEQUENCE [LARGE SCALE GENOMIC DNA]</scope>
    <source>
        <strain evidence="5 6">DSM 10703</strain>
    </source>
</reference>
<keyword evidence="3" id="KW-0238">DNA-binding</keyword>
<dbReference type="Proteomes" id="UP000175744">
    <property type="component" value="Unassembled WGS sequence"/>
</dbReference>
<accession>A0A1E8EX31</accession>
<dbReference type="GO" id="GO:0003677">
    <property type="term" value="F:DNA binding"/>
    <property type="evidence" value="ECO:0007669"/>
    <property type="project" value="UniProtKB-KW"/>
</dbReference>
<dbReference type="AlphaFoldDB" id="A0A1E8EX31"/>
<keyword evidence="6" id="KW-1185">Reference proteome</keyword>
<evidence type="ECO:0000313" key="6">
    <source>
        <dbReference type="Proteomes" id="UP000175744"/>
    </source>
</evidence>
<sequence length="431" mass="49412">MKFRYRNEYEMKDSGVEWIGKIPVDWEKGKFKNFVFYQEGPGLRNWQFKDEGIKVICVTNITDKGIDFSKYTKYISYDEYKNSYIHFKVNKGDILLSSSGASWGKVATFNDDEEVILNTSTIRINENTNKLKKDFIKYSLISDSVREQLNLLMTGSCQPNFGPSHLERVKIPIPLLDEQYKIIEFLNQKTAEFDSIISKKEALIKKLEEAKKSLISEVVTGKVKVVKTSNGYELVERKKEEMKDSGVEWLGDVPSEWKLTKLKYNLCKIGSGKTPKGGAEVYTDNGVVFIRSQNVYNDGLRLDDVVFINEEIDNEMNNSRVKFNDVLLNITGGSIGRSSLVDKINLRANVNQHVCILRPIIYKINPTLLHAIIQSNVTQLQIQALQNGSNREGLNFEQIANILIVKNNDMKEQELIVKYIQNVTDNIYINK</sequence>
<comment type="caution">
    <text evidence="5">The sequence shown here is derived from an EMBL/GenBank/DDBJ whole genome shotgun (WGS) entry which is preliminary data.</text>
</comment>